<dbReference type="PANTHER" id="PTHR42723">
    <property type="entry name" value="CHLOROPHYLL SYNTHASE"/>
    <property type="match status" value="1"/>
</dbReference>
<keyword evidence="5 6" id="KW-0472">Membrane</keyword>
<evidence type="ECO:0000256" key="1">
    <source>
        <dbReference type="ARBA" id="ARBA00004141"/>
    </source>
</evidence>
<dbReference type="InterPro" id="IPR050475">
    <property type="entry name" value="Prenyltransferase_related"/>
</dbReference>
<accession>A0A238ZP60</accession>
<feature type="transmembrane region" description="Helical" evidence="6">
    <location>
        <begin position="56"/>
        <end position="81"/>
    </location>
</feature>
<dbReference type="Proteomes" id="UP000198310">
    <property type="component" value="Unassembled WGS sequence"/>
</dbReference>
<dbReference type="InterPro" id="IPR000537">
    <property type="entry name" value="UbiA_prenyltransferase"/>
</dbReference>
<organism evidence="7 8">
    <name type="scientific">Hymenobacter mucosus</name>
    <dbReference type="NCBI Taxonomy" id="1411120"/>
    <lineage>
        <taxon>Bacteria</taxon>
        <taxon>Pseudomonadati</taxon>
        <taxon>Bacteroidota</taxon>
        <taxon>Cytophagia</taxon>
        <taxon>Cytophagales</taxon>
        <taxon>Hymenobacteraceae</taxon>
        <taxon>Hymenobacter</taxon>
    </lineage>
</organism>
<evidence type="ECO:0000256" key="4">
    <source>
        <dbReference type="ARBA" id="ARBA00022989"/>
    </source>
</evidence>
<dbReference type="GO" id="GO:0016020">
    <property type="term" value="C:membrane"/>
    <property type="evidence" value="ECO:0007669"/>
    <property type="project" value="UniProtKB-SubCell"/>
</dbReference>
<feature type="transmembrane region" description="Helical" evidence="6">
    <location>
        <begin position="286"/>
        <end position="304"/>
    </location>
</feature>
<gene>
    <name evidence="7" type="ORF">SAMN06269173_10921</name>
</gene>
<evidence type="ECO:0000313" key="7">
    <source>
        <dbReference type="EMBL" id="SNR84979.1"/>
    </source>
</evidence>
<dbReference type="Gene3D" id="1.20.120.1780">
    <property type="entry name" value="UbiA prenyltransferase"/>
    <property type="match status" value="1"/>
</dbReference>
<comment type="subcellular location">
    <subcellularLocation>
        <location evidence="1">Membrane</location>
        <topology evidence="1">Multi-pass membrane protein</topology>
    </subcellularLocation>
</comment>
<keyword evidence="7" id="KW-0808">Transferase</keyword>
<dbReference type="AlphaFoldDB" id="A0A238ZP60"/>
<keyword evidence="4 6" id="KW-1133">Transmembrane helix</keyword>
<dbReference type="EMBL" id="FZNS01000009">
    <property type="protein sequence ID" value="SNR84979.1"/>
    <property type="molecule type" value="Genomic_DNA"/>
</dbReference>
<evidence type="ECO:0000256" key="3">
    <source>
        <dbReference type="ARBA" id="ARBA00022692"/>
    </source>
</evidence>
<protein>
    <submittedName>
        <fullName evidence="7">4-hydroxybenzoate polyprenyltransferase</fullName>
    </submittedName>
</protein>
<dbReference type="CDD" id="cd13961">
    <property type="entry name" value="PT_UbiA_DGGGPS"/>
    <property type="match status" value="1"/>
</dbReference>
<evidence type="ECO:0000256" key="2">
    <source>
        <dbReference type="ARBA" id="ARBA00022475"/>
    </source>
</evidence>
<keyword evidence="8" id="KW-1185">Reference proteome</keyword>
<dbReference type="RefSeq" id="WP_089333606.1">
    <property type="nucleotide sequence ID" value="NZ_FZNS01000009.1"/>
</dbReference>
<keyword evidence="2" id="KW-1003">Cell membrane</keyword>
<dbReference type="Pfam" id="PF01040">
    <property type="entry name" value="UbiA"/>
    <property type="match status" value="1"/>
</dbReference>
<name>A0A238ZP60_9BACT</name>
<sequence>MSAASLPSSAHRNPTPAAEPGRLRQLAQLIRLPNLLIMALCLLLERASLLLPGAPWRVVLAPSFGLLALAALSIAAGGYIINDYYDVKIDAINRPDRLVVGRAVNRRHAMLAHILLSGLGVLVSGALSPLLGLVNLGSALLLWGYSARFKRVALIGNLSIATLTAALVLLPELQLRTGVTSVWLYALAALLLTMVREIVKDVEDMRGDAQHDCYTLPIVWGVVRTKWVAGFFLLCLVVLVGGVLARTTAMERWLLTTWLLGLVLLPLLGLAHYLRRADRRRHFARLSAWCKWVMLAGVLSMLLAG</sequence>
<evidence type="ECO:0000313" key="8">
    <source>
        <dbReference type="Proteomes" id="UP000198310"/>
    </source>
</evidence>
<feature type="transmembrane region" description="Helical" evidence="6">
    <location>
        <begin position="152"/>
        <end position="170"/>
    </location>
</feature>
<feature type="transmembrane region" description="Helical" evidence="6">
    <location>
        <begin position="227"/>
        <end position="247"/>
    </location>
</feature>
<reference evidence="8" key="1">
    <citation type="submission" date="2017-06" db="EMBL/GenBank/DDBJ databases">
        <authorList>
            <person name="Varghese N."/>
            <person name="Submissions S."/>
        </authorList>
    </citation>
    <scope>NUCLEOTIDE SEQUENCE [LARGE SCALE GENOMIC DNA]</scope>
    <source>
        <strain evidence="8">DSM 28041</strain>
    </source>
</reference>
<proteinExistence type="predicted"/>
<feature type="transmembrane region" description="Helical" evidence="6">
    <location>
        <begin position="253"/>
        <end position="274"/>
    </location>
</feature>
<feature type="transmembrane region" description="Helical" evidence="6">
    <location>
        <begin position="114"/>
        <end position="145"/>
    </location>
</feature>
<dbReference type="GO" id="GO:0016765">
    <property type="term" value="F:transferase activity, transferring alkyl or aryl (other than methyl) groups"/>
    <property type="evidence" value="ECO:0007669"/>
    <property type="project" value="InterPro"/>
</dbReference>
<keyword evidence="3 6" id="KW-0812">Transmembrane</keyword>
<evidence type="ECO:0000256" key="5">
    <source>
        <dbReference type="ARBA" id="ARBA00023136"/>
    </source>
</evidence>
<evidence type="ECO:0000256" key="6">
    <source>
        <dbReference type="SAM" id="Phobius"/>
    </source>
</evidence>
<dbReference type="PANTHER" id="PTHR42723:SF1">
    <property type="entry name" value="CHLOROPHYLL SYNTHASE, CHLOROPLASTIC"/>
    <property type="match status" value="1"/>
</dbReference>
<dbReference type="Gene3D" id="1.10.357.140">
    <property type="entry name" value="UbiA prenyltransferase"/>
    <property type="match status" value="1"/>
</dbReference>
<dbReference type="InterPro" id="IPR044878">
    <property type="entry name" value="UbiA_sf"/>
</dbReference>